<evidence type="ECO:0000256" key="1">
    <source>
        <dbReference type="SAM" id="MobiDB-lite"/>
    </source>
</evidence>
<feature type="region of interest" description="Disordered" evidence="1">
    <location>
        <begin position="29"/>
        <end position="52"/>
    </location>
</feature>
<dbReference type="AlphaFoldDB" id="A0AAP0ESI1"/>
<dbReference type="EMBL" id="JBBNAF010000011">
    <property type="protein sequence ID" value="KAK9098845.1"/>
    <property type="molecule type" value="Genomic_DNA"/>
</dbReference>
<name>A0AAP0ESI1_9MAGN</name>
<organism evidence="2 3">
    <name type="scientific">Stephania yunnanensis</name>
    <dbReference type="NCBI Taxonomy" id="152371"/>
    <lineage>
        <taxon>Eukaryota</taxon>
        <taxon>Viridiplantae</taxon>
        <taxon>Streptophyta</taxon>
        <taxon>Embryophyta</taxon>
        <taxon>Tracheophyta</taxon>
        <taxon>Spermatophyta</taxon>
        <taxon>Magnoliopsida</taxon>
        <taxon>Ranunculales</taxon>
        <taxon>Menispermaceae</taxon>
        <taxon>Menispermoideae</taxon>
        <taxon>Cissampelideae</taxon>
        <taxon>Stephania</taxon>
    </lineage>
</organism>
<evidence type="ECO:0000313" key="3">
    <source>
        <dbReference type="Proteomes" id="UP001420932"/>
    </source>
</evidence>
<accession>A0AAP0ESI1</accession>
<gene>
    <name evidence="2" type="ORF">Syun_025890</name>
</gene>
<protein>
    <submittedName>
        <fullName evidence="2">Uncharacterized protein</fullName>
    </submittedName>
</protein>
<comment type="caution">
    <text evidence="2">The sequence shown here is derived from an EMBL/GenBank/DDBJ whole genome shotgun (WGS) entry which is preliminary data.</text>
</comment>
<keyword evidence="3" id="KW-1185">Reference proteome</keyword>
<reference evidence="2 3" key="1">
    <citation type="submission" date="2024-01" db="EMBL/GenBank/DDBJ databases">
        <title>Genome assemblies of Stephania.</title>
        <authorList>
            <person name="Yang L."/>
        </authorList>
    </citation>
    <scope>NUCLEOTIDE SEQUENCE [LARGE SCALE GENOMIC DNA]</scope>
    <source>
        <strain evidence="2">YNDBR</strain>
        <tissue evidence="2">Leaf</tissue>
    </source>
</reference>
<dbReference type="Proteomes" id="UP001420932">
    <property type="component" value="Unassembled WGS sequence"/>
</dbReference>
<evidence type="ECO:0000313" key="2">
    <source>
        <dbReference type="EMBL" id="KAK9098845.1"/>
    </source>
</evidence>
<sequence>MDVAAWWRHSRTTSLEEWLAWIASETQRTRCRQGQTSDSGADDQRAMERSAAATWRDDVTTVARKEKKGKREGKIPCKIFDLKRKLELMTSLKAL</sequence>
<proteinExistence type="predicted"/>